<accession>A0AAN6UBX0</accession>
<evidence type="ECO:0000256" key="1">
    <source>
        <dbReference type="SAM" id="MobiDB-lite"/>
    </source>
</evidence>
<sequence length="421" mass="47069">MSSRLYRPFRTLFGSSRIASRLQSGQTVRIERVKIRKGKSATRFIGTVFKGALIFQLLLWAIPPAPAPQDGDGDRQLVEGKASLPAWFIAFPFTTKRQPPQPYSGSDPEWQEFIRIANNPKERRAIRSRLARIVLDSAMRHPAFVARLGKDIKIQQYWLDIDYPTRAPPVYERSGLLITDDAIAWATTTCDSWTVNVLNHFLWPKPLALGFWAFGTVAAKQTAHEIAKYFGFASDEFGSSQDTSQPKPSVPASTPSPPPLPSSPGPQIQKELQRMRQEATRRPEQVKDPGSLSSSAGATPADPSTSRDKAISAADKPAPDQGNQQTPEQKSSVEDLMRSFSNSEPWKKLKETFERTNRPPRPDPPRGSILVSGMVQLETPRAVVVFDVLAWYDPKTKSYAPGTVRITTRRWQPKQQLPLVK</sequence>
<feature type="compositionally biased region" description="Basic and acidic residues" evidence="1">
    <location>
        <begin position="345"/>
        <end position="364"/>
    </location>
</feature>
<feature type="region of interest" description="Disordered" evidence="1">
    <location>
        <begin position="238"/>
        <end position="368"/>
    </location>
</feature>
<feature type="compositionally biased region" description="Basic and acidic residues" evidence="1">
    <location>
        <begin position="271"/>
        <end position="287"/>
    </location>
</feature>
<reference evidence="2" key="1">
    <citation type="journal article" date="2023" name="Mol. Phylogenet. Evol.">
        <title>Genome-scale phylogeny and comparative genomics of the fungal order Sordariales.</title>
        <authorList>
            <person name="Hensen N."/>
            <person name="Bonometti L."/>
            <person name="Westerberg I."/>
            <person name="Brannstrom I.O."/>
            <person name="Guillou S."/>
            <person name="Cros-Aarteil S."/>
            <person name="Calhoun S."/>
            <person name="Haridas S."/>
            <person name="Kuo A."/>
            <person name="Mondo S."/>
            <person name="Pangilinan J."/>
            <person name="Riley R."/>
            <person name="LaButti K."/>
            <person name="Andreopoulos B."/>
            <person name="Lipzen A."/>
            <person name="Chen C."/>
            <person name="Yan M."/>
            <person name="Daum C."/>
            <person name="Ng V."/>
            <person name="Clum A."/>
            <person name="Steindorff A."/>
            <person name="Ohm R.A."/>
            <person name="Martin F."/>
            <person name="Silar P."/>
            <person name="Natvig D.O."/>
            <person name="Lalanne C."/>
            <person name="Gautier V."/>
            <person name="Ament-Velasquez S.L."/>
            <person name="Kruys A."/>
            <person name="Hutchinson M.I."/>
            <person name="Powell A.J."/>
            <person name="Barry K."/>
            <person name="Miller A.N."/>
            <person name="Grigoriev I.V."/>
            <person name="Debuchy R."/>
            <person name="Gladieux P."/>
            <person name="Hiltunen Thoren M."/>
            <person name="Johannesson H."/>
        </authorList>
    </citation>
    <scope>NUCLEOTIDE SEQUENCE</scope>
    <source>
        <strain evidence="2">CBS 731.68</strain>
    </source>
</reference>
<keyword evidence="3" id="KW-1185">Reference proteome</keyword>
<evidence type="ECO:0000313" key="2">
    <source>
        <dbReference type="EMBL" id="KAK4129835.1"/>
    </source>
</evidence>
<evidence type="ECO:0000313" key="3">
    <source>
        <dbReference type="Proteomes" id="UP001302602"/>
    </source>
</evidence>
<feature type="compositionally biased region" description="Polar residues" evidence="1">
    <location>
        <begin position="321"/>
        <end position="330"/>
    </location>
</feature>
<name>A0AAN6UBX0_9PEZI</name>
<dbReference type="RefSeq" id="XP_062653606.1">
    <property type="nucleotide sequence ID" value="XM_062788077.1"/>
</dbReference>
<feature type="compositionally biased region" description="Pro residues" evidence="1">
    <location>
        <begin position="254"/>
        <end position="264"/>
    </location>
</feature>
<dbReference type="GeneID" id="87824847"/>
<reference evidence="2" key="2">
    <citation type="submission" date="2023-05" db="EMBL/GenBank/DDBJ databases">
        <authorList>
            <consortium name="Lawrence Berkeley National Laboratory"/>
            <person name="Steindorff A."/>
            <person name="Hensen N."/>
            <person name="Bonometti L."/>
            <person name="Westerberg I."/>
            <person name="Brannstrom I.O."/>
            <person name="Guillou S."/>
            <person name="Cros-Aarteil S."/>
            <person name="Calhoun S."/>
            <person name="Haridas S."/>
            <person name="Kuo A."/>
            <person name="Mondo S."/>
            <person name="Pangilinan J."/>
            <person name="Riley R."/>
            <person name="Labutti K."/>
            <person name="Andreopoulos B."/>
            <person name="Lipzen A."/>
            <person name="Chen C."/>
            <person name="Yanf M."/>
            <person name="Daum C."/>
            <person name="Ng V."/>
            <person name="Clum A."/>
            <person name="Ohm R."/>
            <person name="Martin F."/>
            <person name="Silar P."/>
            <person name="Natvig D."/>
            <person name="Lalanne C."/>
            <person name="Gautier V."/>
            <person name="Ament-Velasquez S.L."/>
            <person name="Kruys A."/>
            <person name="Hutchinson M.I."/>
            <person name="Powell A.J."/>
            <person name="Barry K."/>
            <person name="Miller A.N."/>
            <person name="Grigoriev I.V."/>
            <person name="Debuchy R."/>
            <person name="Gladieux P."/>
            <person name="Thoren M.H."/>
            <person name="Johannesson H."/>
        </authorList>
    </citation>
    <scope>NUCLEOTIDE SEQUENCE</scope>
    <source>
        <strain evidence="2">CBS 731.68</strain>
    </source>
</reference>
<gene>
    <name evidence="2" type="ORF">N657DRAFT_561734</name>
</gene>
<comment type="caution">
    <text evidence="2">The sequence shown here is derived from an EMBL/GenBank/DDBJ whole genome shotgun (WGS) entry which is preliminary data.</text>
</comment>
<proteinExistence type="predicted"/>
<dbReference type="EMBL" id="MU853223">
    <property type="protein sequence ID" value="KAK4129835.1"/>
    <property type="molecule type" value="Genomic_DNA"/>
</dbReference>
<dbReference type="AlphaFoldDB" id="A0AAN6UBX0"/>
<organism evidence="2 3">
    <name type="scientific">Parathielavia appendiculata</name>
    <dbReference type="NCBI Taxonomy" id="2587402"/>
    <lineage>
        <taxon>Eukaryota</taxon>
        <taxon>Fungi</taxon>
        <taxon>Dikarya</taxon>
        <taxon>Ascomycota</taxon>
        <taxon>Pezizomycotina</taxon>
        <taxon>Sordariomycetes</taxon>
        <taxon>Sordariomycetidae</taxon>
        <taxon>Sordariales</taxon>
        <taxon>Chaetomiaceae</taxon>
        <taxon>Parathielavia</taxon>
    </lineage>
</organism>
<dbReference type="Proteomes" id="UP001302602">
    <property type="component" value="Unassembled WGS sequence"/>
</dbReference>
<protein>
    <submittedName>
        <fullName evidence="2">Uncharacterized protein</fullName>
    </submittedName>
</protein>